<reference evidence="21" key="1">
    <citation type="submission" date="2022-08" db="UniProtKB">
        <authorList>
            <consortium name="EnsemblMetazoa"/>
        </authorList>
    </citation>
    <scope>IDENTIFICATION</scope>
    <source>
        <strain evidence="21">Israel</strain>
    </source>
</reference>
<evidence type="ECO:0000256" key="14">
    <source>
        <dbReference type="ARBA" id="ARBA00023209"/>
    </source>
</evidence>
<evidence type="ECO:0000256" key="19">
    <source>
        <dbReference type="SAM" id="MobiDB-lite"/>
    </source>
</evidence>
<evidence type="ECO:0000256" key="10">
    <source>
        <dbReference type="ARBA" id="ARBA00022695"/>
    </source>
</evidence>
<keyword evidence="7" id="KW-0444">Lipid biosynthesis</keyword>
<evidence type="ECO:0000256" key="13">
    <source>
        <dbReference type="ARBA" id="ARBA00023136"/>
    </source>
</evidence>
<proteinExistence type="inferred from homology"/>
<evidence type="ECO:0000256" key="11">
    <source>
        <dbReference type="ARBA" id="ARBA00022989"/>
    </source>
</evidence>
<keyword evidence="15" id="KW-1208">Phospholipid metabolism</keyword>
<dbReference type="EC" id="2.7.7.41" evidence="6"/>
<evidence type="ECO:0000256" key="18">
    <source>
        <dbReference type="ARBA" id="ARBA00033406"/>
    </source>
</evidence>
<feature type="region of interest" description="Disordered" evidence="19">
    <location>
        <begin position="1"/>
        <end position="59"/>
    </location>
</feature>
<protein>
    <recommendedName>
        <fullName evidence="6">phosphatidate cytidylyltransferase</fullName>
        <ecNumber evidence="6">2.7.7.41</ecNumber>
    </recommendedName>
    <alternativeName>
        <fullName evidence="16">CDP-diacylglycerol synthase</fullName>
    </alternativeName>
    <alternativeName>
        <fullName evidence="17">CDP-diglyceride pyrophosphorylase</fullName>
    </alternativeName>
    <alternativeName>
        <fullName evidence="18">CDP-diglyceride synthase</fullName>
    </alternativeName>
</protein>
<evidence type="ECO:0000256" key="3">
    <source>
        <dbReference type="ARBA" id="ARBA00005119"/>
    </source>
</evidence>
<accession>A0A1B0DRG3</accession>
<feature type="transmembrane region" description="Helical" evidence="20">
    <location>
        <begin position="133"/>
        <end position="150"/>
    </location>
</feature>
<dbReference type="VEuPathDB" id="VectorBase:PPAI011146"/>
<evidence type="ECO:0000256" key="15">
    <source>
        <dbReference type="ARBA" id="ARBA00023264"/>
    </source>
</evidence>
<evidence type="ECO:0000256" key="5">
    <source>
        <dbReference type="ARBA" id="ARBA00010185"/>
    </source>
</evidence>
<evidence type="ECO:0000313" key="21">
    <source>
        <dbReference type="EnsemblMetazoa" id="PPAI011146-PA"/>
    </source>
</evidence>
<evidence type="ECO:0000256" key="9">
    <source>
        <dbReference type="ARBA" id="ARBA00022692"/>
    </source>
</evidence>
<keyword evidence="8" id="KW-0808">Transferase</keyword>
<comment type="catalytic activity">
    <reaction evidence="1">
        <text>a 1,2-diacyl-sn-glycero-3-phosphate + CTP + H(+) = a CDP-1,2-diacyl-sn-glycerol + diphosphate</text>
        <dbReference type="Rhea" id="RHEA:16229"/>
        <dbReference type="ChEBI" id="CHEBI:15378"/>
        <dbReference type="ChEBI" id="CHEBI:33019"/>
        <dbReference type="ChEBI" id="CHEBI:37563"/>
        <dbReference type="ChEBI" id="CHEBI:58332"/>
        <dbReference type="ChEBI" id="CHEBI:58608"/>
        <dbReference type="EC" id="2.7.7.41"/>
    </reaction>
</comment>
<evidence type="ECO:0000256" key="6">
    <source>
        <dbReference type="ARBA" id="ARBA00012487"/>
    </source>
</evidence>
<evidence type="ECO:0000256" key="20">
    <source>
        <dbReference type="SAM" id="Phobius"/>
    </source>
</evidence>
<feature type="compositionally biased region" description="Basic and acidic residues" evidence="19">
    <location>
        <begin position="29"/>
        <end position="38"/>
    </location>
</feature>
<keyword evidence="12" id="KW-0443">Lipid metabolism</keyword>
<dbReference type="GO" id="GO:0005789">
    <property type="term" value="C:endoplasmic reticulum membrane"/>
    <property type="evidence" value="ECO:0007669"/>
    <property type="project" value="TreeGrafter"/>
</dbReference>
<comment type="subcellular location">
    <subcellularLocation>
        <location evidence="2">Membrane</location>
        <topology evidence="2">Multi-pass membrane protein</topology>
    </subcellularLocation>
</comment>
<dbReference type="EnsemblMetazoa" id="PPAI011146-RA">
    <property type="protein sequence ID" value="PPAI011146-PA"/>
    <property type="gene ID" value="PPAI011146"/>
</dbReference>
<comment type="similarity">
    <text evidence="5">Belongs to the CDS family.</text>
</comment>
<dbReference type="VEuPathDB" id="VectorBase:PPAPM1_006563"/>
<evidence type="ECO:0000256" key="2">
    <source>
        <dbReference type="ARBA" id="ARBA00004141"/>
    </source>
</evidence>
<comment type="pathway">
    <text evidence="4">Lipid metabolism.</text>
</comment>
<comment type="pathway">
    <text evidence="3">Phospholipid metabolism; CDP-diacylglycerol biosynthesis; CDP-diacylglycerol from sn-glycerol 3-phosphate: step 3/3.</text>
</comment>
<keyword evidence="10" id="KW-0548">Nucleotidyltransferase</keyword>
<dbReference type="AlphaFoldDB" id="A0A1B0DRG3"/>
<keyword evidence="9 20" id="KW-0812">Transmembrane</keyword>
<name>A0A1B0DRG3_PHLPP</name>
<keyword evidence="22" id="KW-1185">Reference proteome</keyword>
<keyword evidence="13 20" id="KW-0472">Membrane</keyword>
<dbReference type="Proteomes" id="UP000092462">
    <property type="component" value="Unassembled WGS sequence"/>
</dbReference>
<evidence type="ECO:0000256" key="4">
    <source>
        <dbReference type="ARBA" id="ARBA00005189"/>
    </source>
</evidence>
<evidence type="ECO:0000256" key="7">
    <source>
        <dbReference type="ARBA" id="ARBA00022516"/>
    </source>
</evidence>
<keyword evidence="11 20" id="KW-1133">Transmembrane helix</keyword>
<dbReference type="GO" id="GO:0008654">
    <property type="term" value="P:phospholipid biosynthetic process"/>
    <property type="evidence" value="ECO:0007669"/>
    <property type="project" value="UniProtKB-KW"/>
</dbReference>
<evidence type="ECO:0000256" key="16">
    <source>
        <dbReference type="ARBA" id="ARBA00029893"/>
    </source>
</evidence>
<dbReference type="EMBL" id="AJVK01020004">
    <property type="status" value="NOT_ANNOTATED_CDS"/>
    <property type="molecule type" value="Genomic_DNA"/>
</dbReference>
<dbReference type="PANTHER" id="PTHR13773">
    <property type="entry name" value="PHOSPHATIDATE CYTIDYLYLTRANSFERASE"/>
    <property type="match status" value="1"/>
</dbReference>
<sequence>MTQVKMDTKSVRQRSGVESPQKNGHKFRHDFSDNRTTTDEEEEEEPLPGSTRNFPITKELPQGTDKVPEMLKHLLIRLPQKWRNALVRSIFGFVMISLFSLIIYLGPIGLIVLVSCILQIYPNVPIAIACKNAPQTSGYFIAILISRYFFSKFIRRYHPKSCSNFTANTRLEQ</sequence>
<feature type="compositionally biased region" description="Basic and acidic residues" evidence="19">
    <location>
        <begin position="1"/>
        <end position="10"/>
    </location>
</feature>
<evidence type="ECO:0000256" key="8">
    <source>
        <dbReference type="ARBA" id="ARBA00022679"/>
    </source>
</evidence>
<dbReference type="InterPro" id="IPR016720">
    <property type="entry name" value="PC_Trfase_euk"/>
</dbReference>
<evidence type="ECO:0000256" key="12">
    <source>
        <dbReference type="ARBA" id="ARBA00023098"/>
    </source>
</evidence>
<evidence type="ECO:0000256" key="17">
    <source>
        <dbReference type="ARBA" id="ARBA00032396"/>
    </source>
</evidence>
<feature type="transmembrane region" description="Helical" evidence="20">
    <location>
        <begin position="90"/>
        <end position="121"/>
    </location>
</feature>
<evidence type="ECO:0000313" key="22">
    <source>
        <dbReference type="Proteomes" id="UP000092462"/>
    </source>
</evidence>
<dbReference type="PANTHER" id="PTHR13773:SF8">
    <property type="entry name" value="PHOSPHATIDATE CYTIDYLYLTRANSFERASE, PHOTORECEPTOR-SPECIFIC"/>
    <property type="match status" value="1"/>
</dbReference>
<dbReference type="GO" id="GO:0004605">
    <property type="term" value="F:phosphatidate cytidylyltransferase activity"/>
    <property type="evidence" value="ECO:0007669"/>
    <property type="project" value="UniProtKB-EC"/>
</dbReference>
<keyword evidence="14" id="KW-0594">Phospholipid biosynthesis</keyword>
<evidence type="ECO:0000256" key="1">
    <source>
        <dbReference type="ARBA" id="ARBA00001698"/>
    </source>
</evidence>
<organism evidence="21 22">
    <name type="scientific">Phlebotomus papatasi</name>
    <name type="common">Sandfly</name>
    <dbReference type="NCBI Taxonomy" id="29031"/>
    <lineage>
        <taxon>Eukaryota</taxon>
        <taxon>Metazoa</taxon>
        <taxon>Ecdysozoa</taxon>
        <taxon>Arthropoda</taxon>
        <taxon>Hexapoda</taxon>
        <taxon>Insecta</taxon>
        <taxon>Pterygota</taxon>
        <taxon>Neoptera</taxon>
        <taxon>Endopterygota</taxon>
        <taxon>Diptera</taxon>
        <taxon>Nematocera</taxon>
        <taxon>Psychodoidea</taxon>
        <taxon>Psychodidae</taxon>
        <taxon>Phlebotomus</taxon>
        <taxon>Phlebotomus</taxon>
    </lineage>
</organism>